<dbReference type="Proteomes" id="UP000262699">
    <property type="component" value="Unassembled WGS sequence"/>
</dbReference>
<evidence type="ECO:0000313" key="1">
    <source>
        <dbReference type="EMBL" id="HCB75662.1"/>
    </source>
</evidence>
<organism evidence="1 2">
    <name type="scientific">Sphingomonas bacterium</name>
    <dbReference type="NCBI Taxonomy" id="1895847"/>
    <lineage>
        <taxon>Bacteria</taxon>
        <taxon>Pseudomonadati</taxon>
        <taxon>Pseudomonadota</taxon>
        <taxon>Alphaproteobacteria</taxon>
        <taxon>Sphingomonadales</taxon>
        <taxon>Sphingomonadaceae</taxon>
        <taxon>Sphingomonas</taxon>
    </lineage>
</organism>
<reference evidence="1 2" key="1">
    <citation type="journal article" date="2018" name="Nat. Biotechnol.">
        <title>A standardized bacterial taxonomy based on genome phylogeny substantially revises the tree of life.</title>
        <authorList>
            <person name="Parks D.H."/>
            <person name="Chuvochina M."/>
            <person name="Waite D.W."/>
            <person name="Rinke C."/>
            <person name="Skarshewski A."/>
            <person name="Chaumeil P.A."/>
            <person name="Hugenholtz P."/>
        </authorList>
    </citation>
    <scope>NUCLEOTIDE SEQUENCE [LARGE SCALE GENOMIC DNA]</scope>
    <source>
        <strain evidence="1">UBA9015</strain>
    </source>
</reference>
<dbReference type="EMBL" id="DOYJ01000162">
    <property type="protein sequence ID" value="HCB75662.1"/>
    <property type="molecule type" value="Genomic_DNA"/>
</dbReference>
<comment type="caution">
    <text evidence="1">The sequence shown here is derived from an EMBL/GenBank/DDBJ whole genome shotgun (WGS) entry which is preliminary data.</text>
</comment>
<sequence>MADRFLDFPDAPHTPSRRPFAIVPSDVAALRDLPKAIYVGTGGTIVLRGVDSAADVTLRGVSAGQILDIRASHVRVTGTTAGDLVGLA</sequence>
<accession>A0A3D0WAM4</accession>
<proteinExistence type="predicted"/>
<gene>
    <name evidence="1" type="ORF">DEP91_05735</name>
</gene>
<dbReference type="AlphaFoldDB" id="A0A3D0WAM4"/>
<name>A0A3D0WAM4_9SPHN</name>
<protein>
    <submittedName>
        <fullName evidence="1">Uncharacterized protein</fullName>
    </submittedName>
</protein>
<evidence type="ECO:0000313" key="2">
    <source>
        <dbReference type="Proteomes" id="UP000262699"/>
    </source>
</evidence>